<accession>A0ABV9BD83</accession>
<gene>
    <name evidence="1" type="ORF">ACFPEN_04695</name>
</gene>
<comment type="caution">
    <text evidence="1">The sequence shown here is derived from an EMBL/GenBank/DDBJ whole genome shotgun (WGS) entry which is preliminary data.</text>
</comment>
<dbReference type="Proteomes" id="UP001595990">
    <property type="component" value="Unassembled WGS sequence"/>
</dbReference>
<dbReference type="EMBL" id="JBHSFS010000002">
    <property type="protein sequence ID" value="MFC4512230.1"/>
    <property type="molecule type" value="Genomic_DNA"/>
</dbReference>
<name>A0ABV9BD83_9ACTN</name>
<sequence length="309" mass="33170">MTLVQAPLLTNGASHSAQTFRMMIRGLARGGEGIAEGPDLKVQPLSTPGAGVVVGEGSAIIRGKAGLWQGSYSAYNIGQEIVPIPPAGATPRSDLIILRVTDPEYEGGLDPAKDKINTFEVIPNVSPTTTKAPAGITGIPLARVDIPAKTGAITAGMITDVRKVANPRRERTLYTAYPRKPNELRKTDDAYVNWPGEARWMLPVPAWATQAAIVMTIAGLRFEGADVFGAMQICLGAREGEDTILDDDQKDVRRITAVVADSMLVLPEYRGTTQPLFLQTQLNPRHTGFLQVDEGTSIVCDVEWTEGPV</sequence>
<evidence type="ECO:0000313" key="2">
    <source>
        <dbReference type="Proteomes" id="UP001595990"/>
    </source>
</evidence>
<proteinExistence type="predicted"/>
<dbReference type="RefSeq" id="WP_417922308.1">
    <property type="nucleotide sequence ID" value="NZ_JBHSFS010000002.1"/>
</dbReference>
<reference evidence="2" key="1">
    <citation type="journal article" date="2019" name="Int. J. Syst. Evol. Microbiol.">
        <title>The Global Catalogue of Microorganisms (GCM) 10K type strain sequencing project: providing services to taxonomists for standard genome sequencing and annotation.</title>
        <authorList>
            <consortium name="The Broad Institute Genomics Platform"/>
            <consortium name="The Broad Institute Genome Sequencing Center for Infectious Disease"/>
            <person name="Wu L."/>
            <person name="Ma J."/>
        </authorList>
    </citation>
    <scope>NUCLEOTIDE SEQUENCE [LARGE SCALE GENOMIC DNA]</scope>
    <source>
        <strain evidence="2">CECT 8064</strain>
    </source>
</reference>
<evidence type="ECO:0000313" key="1">
    <source>
        <dbReference type="EMBL" id="MFC4512230.1"/>
    </source>
</evidence>
<protein>
    <submittedName>
        <fullName evidence="1">Uncharacterized protein</fullName>
    </submittedName>
</protein>
<keyword evidence="2" id="KW-1185">Reference proteome</keyword>
<organism evidence="1 2">
    <name type="scientific">Streptomyces ehimensis</name>
    <dbReference type="NCBI Taxonomy" id="68195"/>
    <lineage>
        <taxon>Bacteria</taxon>
        <taxon>Bacillati</taxon>
        <taxon>Actinomycetota</taxon>
        <taxon>Actinomycetes</taxon>
        <taxon>Kitasatosporales</taxon>
        <taxon>Streptomycetaceae</taxon>
        <taxon>Streptomyces</taxon>
    </lineage>
</organism>